<dbReference type="Proteomes" id="UP000467700">
    <property type="component" value="Unassembled WGS sequence"/>
</dbReference>
<keyword evidence="5" id="KW-0158">Chromosome</keyword>
<feature type="compositionally biased region" description="Polar residues" evidence="15">
    <location>
        <begin position="107"/>
        <end position="116"/>
    </location>
</feature>
<dbReference type="InterPro" id="IPR025788">
    <property type="entry name" value="Set2_fungi"/>
</dbReference>
<dbReference type="CDD" id="cd19172">
    <property type="entry name" value="SET_SETD2"/>
    <property type="match status" value="1"/>
</dbReference>
<dbReference type="Pfam" id="PF17907">
    <property type="entry name" value="AWS"/>
    <property type="match status" value="1"/>
</dbReference>
<dbReference type="AlphaFoldDB" id="A0A8S0XGX1"/>
<dbReference type="GO" id="GO:0006355">
    <property type="term" value="P:regulation of DNA-templated transcription"/>
    <property type="evidence" value="ECO:0007669"/>
    <property type="project" value="InterPro"/>
</dbReference>
<protein>
    <recommendedName>
        <fullName evidence="4">Histone-lysine N-methyltransferase, H3 lysine-36 specific</fullName>
        <ecNumber evidence="3">2.1.1.359</ecNumber>
    </recommendedName>
    <alternativeName>
        <fullName evidence="13">SET domain-containing protein 2</fullName>
    </alternativeName>
</protein>
<evidence type="ECO:0000256" key="11">
    <source>
        <dbReference type="ARBA" id="ARBA00023163"/>
    </source>
</evidence>
<evidence type="ECO:0000256" key="2">
    <source>
        <dbReference type="ARBA" id="ARBA00004286"/>
    </source>
</evidence>
<evidence type="ECO:0000313" key="20">
    <source>
        <dbReference type="Proteomes" id="UP000467700"/>
    </source>
</evidence>
<reference evidence="19 20" key="1">
    <citation type="submission" date="2020-01" db="EMBL/GenBank/DDBJ databases">
        <authorList>
            <person name="Gupta K D."/>
        </authorList>
    </citation>
    <scope>NUCLEOTIDE SEQUENCE [LARGE SCALE GENOMIC DNA]</scope>
</reference>
<evidence type="ECO:0000256" key="7">
    <source>
        <dbReference type="ARBA" id="ARBA00022603"/>
    </source>
</evidence>
<dbReference type="SUPFAM" id="SSF82199">
    <property type="entry name" value="SET domain"/>
    <property type="match status" value="1"/>
</dbReference>
<dbReference type="InterPro" id="IPR046341">
    <property type="entry name" value="SET_dom_sf"/>
</dbReference>
<dbReference type="PROSITE" id="PS50868">
    <property type="entry name" value="POST_SET"/>
    <property type="match status" value="1"/>
</dbReference>
<keyword evidence="10" id="KW-0805">Transcription regulation</keyword>
<evidence type="ECO:0000256" key="13">
    <source>
        <dbReference type="ARBA" id="ARBA00030091"/>
    </source>
</evidence>
<dbReference type="PANTHER" id="PTHR22884">
    <property type="entry name" value="SET DOMAIN PROTEINS"/>
    <property type="match status" value="1"/>
</dbReference>
<evidence type="ECO:0000256" key="5">
    <source>
        <dbReference type="ARBA" id="ARBA00022454"/>
    </source>
</evidence>
<dbReference type="InterPro" id="IPR003616">
    <property type="entry name" value="Post-SET_dom"/>
</dbReference>
<evidence type="ECO:0000256" key="10">
    <source>
        <dbReference type="ARBA" id="ARBA00023015"/>
    </source>
</evidence>
<dbReference type="InterPro" id="IPR001214">
    <property type="entry name" value="SET_dom"/>
</dbReference>
<evidence type="ECO:0000256" key="14">
    <source>
        <dbReference type="ARBA" id="ARBA00047545"/>
    </source>
</evidence>
<dbReference type="EC" id="2.1.1.359" evidence="3"/>
<dbReference type="Pfam" id="PF08236">
    <property type="entry name" value="SRI"/>
    <property type="match status" value="1"/>
</dbReference>
<feature type="region of interest" description="Disordered" evidence="15">
    <location>
        <begin position="838"/>
        <end position="906"/>
    </location>
</feature>
<comment type="subcellular location">
    <subcellularLocation>
        <location evidence="2">Chromosome</location>
    </subcellularLocation>
    <subcellularLocation>
        <location evidence="1">Nucleus</location>
    </subcellularLocation>
</comment>
<feature type="compositionally biased region" description="Low complexity" evidence="15">
    <location>
        <begin position="788"/>
        <end position="803"/>
    </location>
</feature>
<gene>
    <name evidence="19" type="ORF">AAE3_LOCUS4277</name>
</gene>
<feature type="region of interest" description="Disordered" evidence="15">
    <location>
        <begin position="772"/>
        <end position="824"/>
    </location>
</feature>
<evidence type="ECO:0000256" key="4">
    <source>
        <dbReference type="ARBA" id="ARBA00018028"/>
    </source>
</evidence>
<feature type="domain" description="Post-SET" evidence="17">
    <location>
        <begin position="351"/>
        <end position="367"/>
    </location>
</feature>
<evidence type="ECO:0000259" key="17">
    <source>
        <dbReference type="PROSITE" id="PS50868"/>
    </source>
</evidence>
<feature type="region of interest" description="Disordered" evidence="15">
    <location>
        <begin position="87"/>
        <end position="126"/>
    </location>
</feature>
<dbReference type="GO" id="GO:0005634">
    <property type="term" value="C:nucleus"/>
    <property type="evidence" value="ECO:0007669"/>
    <property type="project" value="UniProtKB-SubCell"/>
</dbReference>
<keyword evidence="9" id="KW-0949">S-adenosyl-L-methionine</keyword>
<dbReference type="PROSITE" id="PS51568">
    <property type="entry name" value="SAM_MT43_SET2_1"/>
    <property type="match status" value="1"/>
</dbReference>
<proteinExistence type="predicted"/>
<dbReference type="InterPro" id="IPR038190">
    <property type="entry name" value="SRI_sf"/>
</dbReference>
<dbReference type="InterPro" id="IPR013257">
    <property type="entry name" value="SRI"/>
</dbReference>
<dbReference type="InterPro" id="IPR044437">
    <property type="entry name" value="SETD2/Set2_SET"/>
</dbReference>
<evidence type="ECO:0000256" key="9">
    <source>
        <dbReference type="ARBA" id="ARBA00022691"/>
    </source>
</evidence>
<evidence type="ECO:0000256" key="3">
    <source>
        <dbReference type="ARBA" id="ARBA00012178"/>
    </source>
</evidence>
<comment type="catalytic activity">
    <reaction evidence="14">
        <text>L-lysyl(36)-[histone H3] + 3 S-adenosyl-L-methionine = N(6),N(6),N(6)-trimethyl-L-lysyl(36)-[histone H3] + 3 S-adenosyl-L-homocysteine + 3 H(+)</text>
        <dbReference type="Rhea" id="RHEA:60324"/>
        <dbReference type="Rhea" id="RHEA-COMP:9785"/>
        <dbReference type="Rhea" id="RHEA-COMP:15536"/>
        <dbReference type="ChEBI" id="CHEBI:15378"/>
        <dbReference type="ChEBI" id="CHEBI:29969"/>
        <dbReference type="ChEBI" id="CHEBI:57856"/>
        <dbReference type="ChEBI" id="CHEBI:59789"/>
        <dbReference type="ChEBI" id="CHEBI:61961"/>
        <dbReference type="EC" id="2.1.1.359"/>
    </reaction>
</comment>
<keyword evidence="11" id="KW-0804">Transcription</keyword>
<feature type="compositionally biased region" description="Basic residues" evidence="15">
    <location>
        <begin position="775"/>
        <end position="785"/>
    </location>
</feature>
<dbReference type="SMART" id="SM00317">
    <property type="entry name" value="SET"/>
    <property type="match status" value="1"/>
</dbReference>
<dbReference type="InterPro" id="IPR050777">
    <property type="entry name" value="SET2_Histone-Lys_MeTrsfase"/>
</dbReference>
<name>A0A8S0XGX1_CYCAE</name>
<dbReference type="PROSITE" id="PS50280">
    <property type="entry name" value="SET"/>
    <property type="match status" value="1"/>
</dbReference>
<keyword evidence="12" id="KW-0539">Nucleus</keyword>
<feature type="region of interest" description="Disordered" evidence="15">
    <location>
        <begin position="1"/>
        <end position="48"/>
    </location>
</feature>
<evidence type="ECO:0000256" key="1">
    <source>
        <dbReference type="ARBA" id="ARBA00004123"/>
    </source>
</evidence>
<dbReference type="GO" id="GO:0005694">
    <property type="term" value="C:chromosome"/>
    <property type="evidence" value="ECO:0007669"/>
    <property type="project" value="UniProtKB-SubCell"/>
</dbReference>
<keyword evidence="6" id="KW-0678">Repressor</keyword>
<dbReference type="Gene3D" id="2.170.270.10">
    <property type="entry name" value="SET domain"/>
    <property type="match status" value="1"/>
</dbReference>
<dbReference type="Gene3D" id="1.10.1740.100">
    <property type="entry name" value="Set2, Rpb1 interacting domain"/>
    <property type="match status" value="1"/>
</dbReference>
<evidence type="ECO:0000256" key="12">
    <source>
        <dbReference type="ARBA" id="ARBA00023242"/>
    </source>
</evidence>
<feature type="compositionally biased region" description="Polar residues" evidence="15">
    <location>
        <begin position="804"/>
        <end position="818"/>
    </location>
</feature>
<dbReference type="SMART" id="SM00570">
    <property type="entry name" value="AWS"/>
    <property type="match status" value="1"/>
</dbReference>
<feature type="domain" description="AWS" evidence="18">
    <location>
        <begin position="170"/>
        <end position="225"/>
    </location>
</feature>
<dbReference type="GO" id="GO:0032259">
    <property type="term" value="P:methylation"/>
    <property type="evidence" value="ECO:0007669"/>
    <property type="project" value="UniProtKB-KW"/>
</dbReference>
<dbReference type="OrthoDB" id="422362at2759"/>
<dbReference type="GO" id="GO:0140955">
    <property type="term" value="F:histone H3K36 trimethyltransferase activity"/>
    <property type="evidence" value="ECO:0007669"/>
    <property type="project" value="UniProtKB-EC"/>
</dbReference>
<dbReference type="EMBL" id="CACVBS010000035">
    <property type="protein sequence ID" value="CAA7262089.1"/>
    <property type="molecule type" value="Genomic_DNA"/>
</dbReference>
<evidence type="ECO:0000259" key="16">
    <source>
        <dbReference type="PROSITE" id="PS50280"/>
    </source>
</evidence>
<feature type="compositionally biased region" description="Basic and acidic residues" evidence="15">
    <location>
        <begin position="887"/>
        <end position="906"/>
    </location>
</feature>
<comment type="caution">
    <text evidence="19">The sequence shown here is derived from an EMBL/GenBank/DDBJ whole genome shotgun (WGS) entry which is preliminary data.</text>
</comment>
<keyword evidence="20" id="KW-1185">Reference proteome</keyword>
<feature type="compositionally biased region" description="Acidic residues" evidence="15">
    <location>
        <begin position="844"/>
        <end position="865"/>
    </location>
</feature>
<keyword evidence="7" id="KW-0489">Methyltransferase</keyword>
<dbReference type="InterPro" id="IPR006560">
    <property type="entry name" value="AWS_dom"/>
</dbReference>
<keyword evidence="8" id="KW-0808">Transferase</keyword>
<feature type="region of interest" description="Disordered" evidence="15">
    <location>
        <begin position="568"/>
        <end position="606"/>
    </location>
</feature>
<sequence>MEGVHSTLRKRQSESPSLAPGVDRPAVDLSAAATTKEESFTATPLSTTSITPILTMDLDFNADPDVKLQDDTLPSPSQSPTLVADVSGQNCKMSPSPTPPPPVMTDDGSTSKSSTPPLAIPGRGARKVAPAPVQLIGDLPVAREAALKEFTEISDNNYQYKSLGRSREVFESMTCDCSYKHGVDKPDVACGPSSDCINRLTQVECLPDDCRCETYCQNQRFQRKEYANIDIVLTEKKGYGLRAEGDLPKDAFIYEYVGDVVNPISFKKRMREYAEEGIRHFYFMMLQKDEFIDATKSGGIGRFANHSCNPNCYVAKWTVGEHVRMGIFAKRNIKVHEELTFNYNVDRYGHQAQECFCGEPMCVGYIGGKTQTDIAAMDDLTLDALGITDEDDLMELKGTKKKKGKKIDDPDFMPTLKAILQKEVPKVVQAIRQSSSKKVLSKLLTRIKITEDQTALREIMRLRGYSLMTNVLEDWASDNELVTLCLECMQTWPLQNRNKVQDSKVHVPVEACAALEDEKIKSLAQKLLGHWESLPVYNRIPKRTFKREELELETLTIAPVAYIVPADPRTKLRPRSPPPTPRPQKKPRHSEPYPASGSGGSRMLLLPPDQMRALEAARRKRAEEERISKQSIKDIIASAAEAAAAEEAAVAAAAAEAKAKAEVAAEKAARRKERALKKATMTPEEKEKNKEKRLLKLVGEVVVKCMSKHSKTFDRDSFKKHARELTQIITDKEKKSSGYREGRLEALSEEKVGKIKKFAKEYIAKILRKMEKSGKGHHHHHHHRPPGSSASATASTSTSTPSAMDNTPSTSMHTPNSNDGEDAHIHDASMSMSVEEAMGMDSDSGNDDDLEGGGEAEADRDEDMAGQEVPDPPSVSVSMPPPPSPPRWKDAVKDEAPNQDPHAMHTDDVLIVTALYHPDPRLRAVPDS</sequence>
<evidence type="ECO:0000259" key="18">
    <source>
        <dbReference type="PROSITE" id="PS51215"/>
    </source>
</evidence>
<dbReference type="PROSITE" id="PS51215">
    <property type="entry name" value="AWS"/>
    <property type="match status" value="1"/>
</dbReference>
<evidence type="ECO:0000256" key="6">
    <source>
        <dbReference type="ARBA" id="ARBA00022491"/>
    </source>
</evidence>
<evidence type="ECO:0000256" key="15">
    <source>
        <dbReference type="SAM" id="MobiDB-lite"/>
    </source>
</evidence>
<accession>A0A8S0XGX1</accession>
<evidence type="ECO:0000256" key="8">
    <source>
        <dbReference type="ARBA" id="ARBA00022679"/>
    </source>
</evidence>
<organism evidence="19 20">
    <name type="scientific">Cyclocybe aegerita</name>
    <name type="common">Black poplar mushroom</name>
    <name type="synonym">Agrocybe aegerita</name>
    <dbReference type="NCBI Taxonomy" id="1973307"/>
    <lineage>
        <taxon>Eukaryota</taxon>
        <taxon>Fungi</taxon>
        <taxon>Dikarya</taxon>
        <taxon>Basidiomycota</taxon>
        <taxon>Agaricomycotina</taxon>
        <taxon>Agaricomycetes</taxon>
        <taxon>Agaricomycetidae</taxon>
        <taxon>Agaricales</taxon>
        <taxon>Agaricineae</taxon>
        <taxon>Bolbitiaceae</taxon>
        <taxon>Cyclocybe</taxon>
    </lineage>
</organism>
<feature type="domain" description="SET" evidence="16">
    <location>
        <begin position="227"/>
        <end position="344"/>
    </location>
</feature>
<dbReference type="Pfam" id="PF00856">
    <property type="entry name" value="SET"/>
    <property type="match status" value="1"/>
</dbReference>
<evidence type="ECO:0000313" key="19">
    <source>
        <dbReference type="EMBL" id="CAA7262089.1"/>
    </source>
</evidence>